<dbReference type="PANTHER" id="PTHR42941:SF1">
    <property type="entry name" value="SLL1037 PROTEIN"/>
    <property type="match status" value="1"/>
</dbReference>
<dbReference type="EMBL" id="LLYA01000068">
    <property type="protein sequence ID" value="KRR28746.1"/>
    <property type="molecule type" value="Genomic_DNA"/>
</dbReference>
<feature type="transmembrane region" description="Helical" evidence="2">
    <location>
        <begin position="34"/>
        <end position="56"/>
    </location>
</feature>
<dbReference type="AlphaFoldDB" id="A0A0R3N9L8"/>
<accession>A0A0R3N9L8</accession>
<keyword evidence="2" id="KW-0472">Membrane</keyword>
<organism evidence="3 5">
    <name type="scientific">Bradyrhizobium retamae</name>
    <dbReference type="NCBI Taxonomy" id="1300035"/>
    <lineage>
        <taxon>Bacteria</taxon>
        <taxon>Pseudomonadati</taxon>
        <taxon>Pseudomonadota</taxon>
        <taxon>Alphaproteobacteria</taxon>
        <taxon>Hyphomicrobiales</taxon>
        <taxon>Nitrobacteraceae</taxon>
        <taxon>Bradyrhizobium</taxon>
    </lineage>
</organism>
<reference evidence="3 5" key="1">
    <citation type="submission" date="2014-03" db="EMBL/GenBank/DDBJ databases">
        <title>Bradyrhizobium valentinum sp. nov., isolated from effective nodules of Lupinus mariae-josephae, a lupine endemic of basic-lime soils in Eastern Spain.</title>
        <authorList>
            <person name="Duran D."/>
            <person name="Rey L."/>
            <person name="Navarro A."/>
            <person name="Busquets A."/>
            <person name="Imperial J."/>
            <person name="Ruiz-Argueso T."/>
        </authorList>
    </citation>
    <scope>NUCLEOTIDE SEQUENCE [LARGE SCALE GENOMIC DNA]</scope>
    <source>
        <strain evidence="3 5">Ro19</strain>
    </source>
</reference>
<dbReference type="Gene3D" id="3.40.190.10">
    <property type="entry name" value="Periplasmic binding protein-like II"/>
    <property type="match status" value="2"/>
</dbReference>
<name>A0A0R3N9L8_9BRAD</name>
<keyword evidence="2" id="KW-0812">Transmembrane</keyword>
<feature type="transmembrane region" description="Helical" evidence="2">
    <location>
        <begin position="365"/>
        <end position="387"/>
    </location>
</feature>
<sequence length="487" mass="52247">MRIPPSNLLGLMTDGPHSAETPAAPSPRSAKRRLTFVTLAGVLAVVGALAAGYYFAMRPVTLRIAVGPANSDDLKVVQNLAQAFNNPRNSQVRLRPVQTDGALASANLLGEGKADLAIIRGDLEVPKNAQAVATLRKNVAVLWVPSAGKAKAARGSKAAPEIKNITQLAGRRIGVVGRTQANVNLLKVILRQYGVDPGKVEIVQFPANEAAEAIRSQKADAYLAAGPVNSKITSDAIAASTRDGGTPKFLAIDSAEAIAQNHPAYEATDIPAGTFGGAPDKPEAEVKTISFAHHIVARRGISESTIAAFTRQLFAIRQILKNEFPLTAKIETPDTDKDATIPVHPGAAAFVDGEEKTFLDRYSDYIWWTLMAMSAMGSAGAWFAGYLKKDERNVNVSQRDRLLDMLSAARQCDSMDELDQMQAEADDILRHTLLCYEHGTIEEGTLTAFNIAIEQFHNAVADRKALLLSMPHNLQRATAQFRAAGNA</sequence>
<gene>
    <name evidence="3" type="ORF">CQ13_19570</name>
    <name evidence="4" type="ORF">CQ13_19725</name>
</gene>
<evidence type="ECO:0000256" key="1">
    <source>
        <dbReference type="SAM" id="MobiDB-lite"/>
    </source>
</evidence>
<protein>
    <submittedName>
        <fullName evidence="3">TRAP transporter</fullName>
    </submittedName>
</protein>
<evidence type="ECO:0000313" key="3">
    <source>
        <dbReference type="EMBL" id="KRR28746.1"/>
    </source>
</evidence>
<dbReference type="Pfam" id="PF16868">
    <property type="entry name" value="NMT1_3"/>
    <property type="match status" value="1"/>
</dbReference>
<dbReference type="InterPro" id="IPR011852">
    <property type="entry name" value="TRAP_TAXI"/>
</dbReference>
<evidence type="ECO:0000313" key="5">
    <source>
        <dbReference type="Proteomes" id="UP000052023"/>
    </source>
</evidence>
<comment type="caution">
    <text evidence="3">The sequence shown here is derived from an EMBL/GenBank/DDBJ whole genome shotgun (WGS) entry which is preliminary data.</text>
</comment>
<dbReference type="EMBL" id="LLYA01000068">
    <property type="protein sequence ID" value="KRR28771.1"/>
    <property type="molecule type" value="Genomic_DNA"/>
</dbReference>
<dbReference type="NCBIfam" id="TIGR02122">
    <property type="entry name" value="TRAP_TAXI"/>
    <property type="match status" value="1"/>
</dbReference>
<keyword evidence="2" id="KW-1133">Transmembrane helix</keyword>
<proteinExistence type="predicted"/>
<feature type="region of interest" description="Disordered" evidence="1">
    <location>
        <begin position="1"/>
        <end position="28"/>
    </location>
</feature>
<evidence type="ECO:0000256" key="2">
    <source>
        <dbReference type="SAM" id="Phobius"/>
    </source>
</evidence>
<evidence type="ECO:0000313" key="4">
    <source>
        <dbReference type="EMBL" id="KRR28771.1"/>
    </source>
</evidence>
<dbReference type="Proteomes" id="UP000052023">
    <property type="component" value="Unassembled WGS sequence"/>
</dbReference>
<dbReference type="SUPFAM" id="SSF53850">
    <property type="entry name" value="Periplasmic binding protein-like II"/>
    <property type="match status" value="1"/>
</dbReference>
<dbReference type="PANTHER" id="PTHR42941">
    <property type="entry name" value="SLL1037 PROTEIN"/>
    <property type="match status" value="1"/>
</dbReference>
<keyword evidence="5" id="KW-1185">Reference proteome</keyword>